<evidence type="ECO:0000259" key="1">
    <source>
        <dbReference type="Pfam" id="PF01551"/>
    </source>
</evidence>
<proteinExistence type="predicted"/>
<dbReference type="GeneID" id="301136026"/>
<comment type="caution">
    <text evidence="2">The sequence shown here is derived from an EMBL/GenBank/DDBJ whole genome shotgun (WGS) entry which is preliminary data.</text>
</comment>
<dbReference type="Gene3D" id="2.70.70.10">
    <property type="entry name" value="Glucose Permease (Domain IIA)"/>
    <property type="match status" value="1"/>
</dbReference>
<dbReference type="EMBL" id="LILB01000001">
    <property type="protein sequence ID" value="KOO52315.1"/>
    <property type="molecule type" value="Genomic_DNA"/>
</dbReference>
<dbReference type="Pfam" id="PF01551">
    <property type="entry name" value="Peptidase_M23"/>
    <property type="match status" value="1"/>
</dbReference>
<name>A0A0M0LML4_9BACL</name>
<dbReference type="InterPro" id="IPR011055">
    <property type="entry name" value="Dup_hybrid_motif"/>
</dbReference>
<gene>
    <name evidence="2" type="ORF">AMD00_07905</name>
</gene>
<feature type="domain" description="M23ase beta-sheet core" evidence="1">
    <location>
        <begin position="84"/>
        <end position="156"/>
    </location>
</feature>
<dbReference type="Proteomes" id="UP000036867">
    <property type="component" value="Unassembled WGS sequence"/>
</dbReference>
<reference evidence="3" key="1">
    <citation type="submission" date="2015-08" db="EMBL/GenBank/DDBJ databases">
        <title>Fjat-10028 dsm 16317.</title>
        <authorList>
            <person name="Liu B."/>
            <person name="Wang J."/>
            <person name="Zhu Y."/>
            <person name="Liu G."/>
            <person name="Chen Q."/>
            <person name="Chen Z."/>
            <person name="Lan J."/>
            <person name="Che J."/>
            <person name="Ge C."/>
            <person name="Shi H."/>
            <person name="Pan Z."/>
            <person name="Liu X."/>
        </authorList>
    </citation>
    <scope>NUCLEOTIDE SEQUENCE [LARGE SCALE GENOMIC DNA]</scope>
    <source>
        <strain evidence="3">DSM 16317</strain>
    </source>
</reference>
<protein>
    <recommendedName>
        <fullName evidence="1">M23ase beta-sheet core domain-containing protein</fullName>
    </recommendedName>
</protein>
<dbReference type="InterPro" id="IPR016047">
    <property type="entry name" value="M23ase_b-sheet_dom"/>
</dbReference>
<evidence type="ECO:0000313" key="3">
    <source>
        <dbReference type="Proteomes" id="UP000036867"/>
    </source>
</evidence>
<sequence>MKNKLKWILAFLITLSVVMISALEKNGTMQTNVKQITSTGEDFVVLRNWTKGLLNPDGKQDDSITVTAPLYEGELATFSTLQPFSNGTLLSYKENISIRAKQDGLVIFTGHTQSLGKTMTVIYENGENVTYGFLDELTILPYTSVKEGETISNLTSGRLYLQVENKGTMLDSTAIKEWLK</sequence>
<dbReference type="SUPFAM" id="SSF51261">
    <property type="entry name" value="Duplicated hybrid motif"/>
    <property type="match status" value="1"/>
</dbReference>
<keyword evidence="3" id="KW-1185">Reference proteome</keyword>
<dbReference type="AlphaFoldDB" id="A0A0M0LML4"/>
<accession>A0A0M0LML4</accession>
<dbReference type="RefSeq" id="WP_053416479.1">
    <property type="nucleotide sequence ID" value="NZ_JBCMHV010000005.1"/>
</dbReference>
<evidence type="ECO:0000313" key="2">
    <source>
        <dbReference type="EMBL" id="KOO52315.1"/>
    </source>
</evidence>
<dbReference type="STRING" id="263475.AMD00_07905"/>
<organism evidence="2 3">
    <name type="scientific">Viridibacillus arvi</name>
    <dbReference type="NCBI Taxonomy" id="263475"/>
    <lineage>
        <taxon>Bacteria</taxon>
        <taxon>Bacillati</taxon>
        <taxon>Bacillota</taxon>
        <taxon>Bacilli</taxon>
        <taxon>Bacillales</taxon>
        <taxon>Caryophanaceae</taxon>
        <taxon>Viridibacillus</taxon>
    </lineage>
</organism>